<sequence>MNGYYGQNPYRQPDDDQDWSPFNFLGNIIGIPGGSPQPGPPPGFPPGQGPPGGFPPGFPGGPGQGPGGFPGQGPGGPPQGPPPSFVPQQGGQFGVQAVDPGSIRGCLYRYTFLWLDNRQRFWFFPTFVGRRSVSGYRWTGFFWVYYGVDLRRIESFQCY</sequence>
<evidence type="ECO:0000313" key="3">
    <source>
        <dbReference type="Proteomes" id="UP000199427"/>
    </source>
</evidence>
<name>A0A1H9IUM2_9BACI</name>
<feature type="compositionally biased region" description="Pro residues" evidence="1">
    <location>
        <begin position="35"/>
        <end position="59"/>
    </location>
</feature>
<evidence type="ECO:0000256" key="1">
    <source>
        <dbReference type="SAM" id="MobiDB-lite"/>
    </source>
</evidence>
<evidence type="ECO:0000313" key="2">
    <source>
        <dbReference type="EMBL" id="SEQ78290.1"/>
    </source>
</evidence>
<reference evidence="2 3" key="1">
    <citation type="submission" date="2016-10" db="EMBL/GenBank/DDBJ databases">
        <authorList>
            <person name="de Groot N.N."/>
        </authorList>
    </citation>
    <scope>NUCLEOTIDE SEQUENCE [LARGE SCALE GENOMIC DNA]</scope>
    <source>
        <strain evidence="2 3">DSM 21633</strain>
    </source>
</reference>
<feature type="compositionally biased region" description="Pro residues" evidence="1">
    <location>
        <begin position="75"/>
        <end position="85"/>
    </location>
</feature>
<dbReference type="EMBL" id="FOES01000027">
    <property type="protein sequence ID" value="SEQ78290.1"/>
    <property type="molecule type" value="Genomic_DNA"/>
</dbReference>
<organism evidence="2 3">
    <name type="scientific">Piscibacillus halophilus</name>
    <dbReference type="NCBI Taxonomy" id="571933"/>
    <lineage>
        <taxon>Bacteria</taxon>
        <taxon>Bacillati</taxon>
        <taxon>Bacillota</taxon>
        <taxon>Bacilli</taxon>
        <taxon>Bacillales</taxon>
        <taxon>Bacillaceae</taxon>
        <taxon>Piscibacillus</taxon>
    </lineage>
</organism>
<evidence type="ECO:0008006" key="4">
    <source>
        <dbReference type="Google" id="ProtNLM"/>
    </source>
</evidence>
<feature type="region of interest" description="Disordered" evidence="1">
    <location>
        <begin position="1"/>
        <end position="89"/>
    </location>
</feature>
<dbReference type="Proteomes" id="UP000199427">
    <property type="component" value="Unassembled WGS sequence"/>
</dbReference>
<keyword evidence="3" id="KW-1185">Reference proteome</keyword>
<feature type="compositionally biased region" description="Gly residues" evidence="1">
    <location>
        <begin position="60"/>
        <end position="74"/>
    </location>
</feature>
<dbReference type="AlphaFoldDB" id="A0A1H9IUM2"/>
<proteinExistence type="predicted"/>
<accession>A0A1H9IUM2</accession>
<dbReference type="RefSeq" id="WP_423809598.1">
    <property type="nucleotide sequence ID" value="NZ_CAESCL010000090.1"/>
</dbReference>
<protein>
    <recommendedName>
        <fullName evidence="4">Transporter</fullName>
    </recommendedName>
</protein>
<gene>
    <name evidence="2" type="ORF">SAMN05216362_1277</name>
</gene>
<dbReference type="STRING" id="571933.SAMN05216362_1277"/>